<organism evidence="1">
    <name type="scientific">Vecturithrix granuli</name>
    <dbReference type="NCBI Taxonomy" id="1499967"/>
    <lineage>
        <taxon>Bacteria</taxon>
        <taxon>Candidatus Moduliflexota</taxon>
        <taxon>Candidatus Vecturitrichia</taxon>
        <taxon>Candidatus Vecturitrichales</taxon>
        <taxon>Candidatus Vecturitrichaceae</taxon>
        <taxon>Candidatus Vecturithrix</taxon>
    </lineage>
</organism>
<reference evidence="1" key="1">
    <citation type="journal article" date="2015" name="PeerJ">
        <title>First genomic representation of candidate bacterial phylum KSB3 points to enhanced environmental sensing as a trigger of wastewater bulking.</title>
        <authorList>
            <person name="Sekiguchi Y."/>
            <person name="Ohashi A."/>
            <person name="Parks D.H."/>
            <person name="Yamauchi T."/>
            <person name="Tyson G.W."/>
            <person name="Hugenholtz P."/>
        </authorList>
    </citation>
    <scope>NUCLEOTIDE SEQUENCE [LARGE SCALE GENOMIC DNA]</scope>
</reference>
<proteinExistence type="predicted"/>
<dbReference type="STRING" id="1499967.U27_02634"/>
<protein>
    <submittedName>
        <fullName evidence="1">Uncharacterized protein</fullName>
    </submittedName>
</protein>
<accession>A0A081CB46</accession>
<dbReference type="EMBL" id="DF820483">
    <property type="protein sequence ID" value="GAK61801.1"/>
    <property type="molecule type" value="Genomic_DNA"/>
</dbReference>
<gene>
    <name evidence="1" type="ORF">U27_02634</name>
</gene>
<name>A0A081CB46_VECG1</name>
<keyword evidence="2" id="KW-1185">Reference proteome</keyword>
<evidence type="ECO:0000313" key="1">
    <source>
        <dbReference type="EMBL" id="GAK61801.1"/>
    </source>
</evidence>
<dbReference type="Proteomes" id="UP000030661">
    <property type="component" value="Unassembled WGS sequence"/>
</dbReference>
<evidence type="ECO:0000313" key="2">
    <source>
        <dbReference type="Proteomes" id="UP000030661"/>
    </source>
</evidence>
<sequence>MAALISIDDAKVWLSQTKAPITTIEDELAEQLSTTVVGAVSARYSTDTWLDEFTTPLLIRRIISMFYAGYYYHRTFSNDSEPGAYGDRLLADAQTLLNGIVDGTIDIPSDVSIPVVTSMATPTIAPELVDTDPVFSMSQVF</sequence>
<dbReference type="HOGENOM" id="CLU_1821604_0_0_0"/>
<dbReference type="AlphaFoldDB" id="A0A081CB46"/>